<keyword evidence="1" id="KW-0732">Signal</keyword>
<proteinExistence type="predicted"/>
<feature type="signal peptide" evidence="1">
    <location>
        <begin position="1"/>
        <end position="22"/>
    </location>
</feature>
<dbReference type="EMBL" id="KN824310">
    <property type="protein sequence ID" value="KIM25895.1"/>
    <property type="molecule type" value="Genomic_DNA"/>
</dbReference>
<reference evidence="3" key="2">
    <citation type="submission" date="2015-01" db="EMBL/GenBank/DDBJ databases">
        <title>Evolutionary Origins and Diversification of the Mycorrhizal Mutualists.</title>
        <authorList>
            <consortium name="DOE Joint Genome Institute"/>
            <consortium name="Mycorrhizal Genomics Consortium"/>
            <person name="Kohler A."/>
            <person name="Kuo A."/>
            <person name="Nagy L.G."/>
            <person name="Floudas D."/>
            <person name="Copeland A."/>
            <person name="Barry K.W."/>
            <person name="Cichocki N."/>
            <person name="Veneault-Fourrey C."/>
            <person name="LaButti K."/>
            <person name="Lindquist E.A."/>
            <person name="Lipzen A."/>
            <person name="Lundell T."/>
            <person name="Morin E."/>
            <person name="Murat C."/>
            <person name="Riley R."/>
            <person name="Ohm R."/>
            <person name="Sun H."/>
            <person name="Tunlid A."/>
            <person name="Henrissat B."/>
            <person name="Grigoriev I.V."/>
            <person name="Hibbett D.S."/>
            <person name="Martin F."/>
        </authorList>
    </citation>
    <scope>NUCLEOTIDE SEQUENCE [LARGE SCALE GENOMIC DNA]</scope>
    <source>
        <strain evidence="3">MAFF 305830</strain>
    </source>
</reference>
<evidence type="ECO:0000313" key="2">
    <source>
        <dbReference type="EMBL" id="KIM25895.1"/>
    </source>
</evidence>
<protein>
    <recommendedName>
        <fullName evidence="4">Autophagy-related protein 27</fullName>
    </recommendedName>
</protein>
<keyword evidence="3" id="KW-1185">Reference proteome</keyword>
<dbReference type="AlphaFoldDB" id="A0A0C3AMS8"/>
<reference evidence="2 3" key="1">
    <citation type="submission" date="2014-04" db="EMBL/GenBank/DDBJ databases">
        <authorList>
            <consortium name="DOE Joint Genome Institute"/>
            <person name="Kuo A."/>
            <person name="Zuccaro A."/>
            <person name="Kohler A."/>
            <person name="Nagy L.G."/>
            <person name="Floudas D."/>
            <person name="Copeland A."/>
            <person name="Barry K.W."/>
            <person name="Cichocki N."/>
            <person name="Veneault-Fourrey C."/>
            <person name="LaButti K."/>
            <person name="Lindquist E.A."/>
            <person name="Lipzen A."/>
            <person name="Lundell T."/>
            <person name="Morin E."/>
            <person name="Murat C."/>
            <person name="Sun H."/>
            <person name="Tunlid A."/>
            <person name="Henrissat B."/>
            <person name="Grigoriev I.V."/>
            <person name="Hibbett D.S."/>
            <person name="Martin F."/>
            <person name="Nordberg H.P."/>
            <person name="Cantor M.N."/>
            <person name="Hua S.X."/>
        </authorList>
    </citation>
    <scope>NUCLEOTIDE SEQUENCE [LARGE SCALE GENOMIC DNA]</scope>
    <source>
        <strain evidence="2 3">MAFF 305830</strain>
    </source>
</reference>
<feature type="chain" id="PRO_5002161066" description="Autophagy-related protein 27" evidence="1">
    <location>
        <begin position="23"/>
        <end position="109"/>
    </location>
</feature>
<sequence length="109" mass="12051">MLSTSFAPLVAALLLVVNGVYTTPVDLVKRASCNKESFMMFRMYAAPVDDPTGERWPVKLIDVKTPSTSIDKLQALTVSWIVLHNIETKCDVGMPIRFVWPGPCLLGVK</sequence>
<gene>
    <name evidence="2" type="ORF">M408DRAFT_330895</name>
</gene>
<dbReference type="Proteomes" id="UP000054097">
    <property type="component" value="Unassembled WGS sequence"/>
</dbReference>
<evidence type="ECO:0000256" key="1">
    <source>
        <dbReference type="SAM" id="SignalP"/>
    </source>
</evidence>
<evidence type="ECO:0000313" key="3">
    <source>
        <dbReference type="Proteomes" id="UP000054097"/>
    </source>
</evidence>
<organism evidence="2 3">
    <name type="scientific">Serendipita vermifera MAFF 305830</name>
    <dbReference type="NCBI Taxonomy" id="933852"/>
    <lineage>
        <taxon>Eukaryota</taxon>
        <taxon>Fungi</taxon>
        <taxon>Dikarya</taxon>
        <taxon>Basidiomycota</taxon>
        <taxon>Agaricomycotina</taxon>
        <taxon>Agaricomycetes</taxon>
        <taxon>Sebacinales</taxon>
        <taxon>Serendipitaceae</taxon>
        <taxon>Serendipita</taxon>
    </lineage>
</organism>
<name>A0A0C3AMS8_SERVB</name>
<dbReference type="HOGENOM" id="CLU_2185569_0_0_1"/>
<evidence type="ECO:0008006" key="4">
    <source>
        <dbReference type="Google" id="ProtNLM"/>
    </source>
</evidence>
<accession>A0A0C3AMS8</accession>